<evidence type="ECO:0000313" key="1">
    <source>
        <dbReference type="EMBL" id="KAI3359993.1"/>
    </source>
</evidence>
<proteinExistence type="predicted"/>
<reference evidence="1" key="1">
    <citation type="submission" date="2022-04" db="EMBL/GenBank/DDBJ databases">
        <title>Jade perch genome.</title>
        <authorList>
            <person name="Chao B."/>
        </authorList>
    </citation>
    <scope>NUCLEOTIDE SEQUENCE</scope>
    <source>
        <strain evidence="1">CB-2022</strain>
    </source>
</reference>
<sequence>MEIPSFKTVMEESQVKATCSVPSKFDTKLTWLIDELPSSDQGNQVTNATHSTTTLTVSTIKWKEVKYVTCKAEHPCLPYTTETIQVSTSAPSTPSVVIRRSLLELLKGDSAVLECDVTELSSSDLYITFQANNRDISDKFYVDLPGSPGPHSISRRLTVPSTYWINNARFTCQVNQGFISIYKSKPISNIFVDPSVELLLAPSEESGTQRLSCTGRGFNPQIKWFAGSEERTPSTNDISMGADGLVTVTSQNHIPQQEWKTAKGFSCEVSDTSLAKKVKKDISICSVSPASSQIVAVYVQGPPLEELQNKGQVTITCLLVSPSIQDLSITWKVGENSHSRNVHTEKVESHRNGTKTLWSFLNVSAEDWRAYKQVSCEAQHRCSSKVYKVHMSKSKDLYTPTVKIVEPTASELSTSDILTLDCLVSGFFPPNIKVYWEEDGQKLHATYYTNSSVWKYAGSSTYSMNSRLNISKTGDKESAYSCVVEHESSEMPFKSTIKDVFATVTYSKPTATLLQGSGELVCLVFDFSPGSINITWILEHTKELLDYNTSEPQRGPNGKFSIRSHLHLAQGIWLPGASPHLQDISEDCHFFDAIMHADVSQEIEVKSWYMAFTFVLLFLISVVYGVTVTVIKTK</sequence>
<gene>
    <name evidence="1" type="ORF">L3Q82_014323</name>
</gene>
<name>A0ACB8VZN7_9TELE</name>
<organism evidence="1 2">
    <name type="scientific">Scortum barcoo</name>
    <name type="common">barcoo grunter</name>
    <dbReference type="NCBI Taxonomy" id="214431"/>
    <lineage>
        <taxon>Eukaryota</taxon>
        <taxon>Metazoa</taxon>
        <taxon>Chordata</taxon>
        <taxon>Craniata</taxon>
        <taxon>Vertebrata</taxon>
        <taxon>Euteleostomi</taxon>
        <taxon>Actinopterygii</taxon>
        <taxon>Neopterygii</taxon>
        <taxon>Teleostei</taxon>
        <taxon>Neoteleostei</taxon>
        <taxon>Acanthomorphata</taxon>
        <taxon>Eupercaria</taxon>
        <taxon>Centrarchiformes</taxon>
        <taxon>Terapontoidei</taxon>
        <taxon>Terapontidae</taxon>
        <taxon>Scortum</taxon>
    </lineage>
</organism>
<comment type="caution">
    <text evidence="1">The sequence shown here is derived from an EMBL/GenBank/DDBJ whole genome shotgun (WGS) entry which is preliminary data.</text>
</comment>
<keyword evidence="2" id="KW-1185">Reference proteome</keyword>
<evidence type="ECO:0000313" key="2">
    <source>
        <dbReference type="Proteomes" id="UP000831701"/>
    </source>
</evidence>
<protein>
    <submittedName>
        <fullName evidence="1">Uncharacterized protein</fullName>
    </submittedName>
</protein>
<dbReference type="Proteomes" id="UP000831701">
    <property type="component" value="Chromosome 17"/>
</dbReference>
<accession>A0ACB8VZN7</accession>
<dbReference type="EMBL" id="CM041547">
    <property type="protein sequence ID" value="KAI3359993.1"/>
    <property type="molecule type" value="Genomic_DNA"/>
</dbReference>